<dbReference type="RefSeq" id="WP_255925455.1">
    <property type="nucleotide sequence ID" value="NZ_JANFNH010000003.1"/>
</dbReference>
<feature type="transmembrane region" description="Helical" evidence="7">
    <location>
        <begin position="371"/>
        <end position="390"/>
    </location>
</feature>
<name>A0ABT1P7X9_9ACTN</name>
<proteinExistence type="inferred from homology"/>
<sequence length="513" mass="53578">MLVVSFALPVAVACAVAVFAAWYPRDAGGLPSSSSWALADRSLGPSATCLLLTGVVYTAYTYLAIPGLASTEGGMACYAIDYTALLGPLALTILPRLRSLAARHSLVTSADLVRARYGSPLLATAAAATGLLASMPYLALQMVGSRALLAAAGLGRRGAAEILFLGALCLLSSIGSHRAGLRALAKVAPVKVVFVGVALLLIVVLVATREHGAARLFQGAAVQLAGHGGSLVPSPRHASAYATLALGSALALPMYPQVFTVVLAARDSRALRVTSVFLPLWALWLGLFAMVGLAAVAEGIHVTRLNDVMAVPLLIRRLAPDWLAGLIFGSLAVGALLPAAAMAIGMSQLFVRNVYTEFINPAATPKHEVKVARWTALALKVGAVAFALLVRPQAAVDMHLLGGVWILQTFPMVIASLFTAWFHPVALLAGWAAGMGVGTVASDLHGFHSIIVLHIWTIRLPLYTALLGFIVNVGIALSLTPILRWAGVPRGADAIAGGAVVPRRERFRFMRVT</sequence>
<dbReference type="PANTHER" id="PTHR48086">
    <property type="entry name" value="SODIUM/PROLINE SYMPORTER-RELATED"/>
    <property type="match status" value="1"/>
</dbReference>
<feature type="transmembrane region" description="Helical" evidence="7">
    <location>
        <begin position="188"/>
        <end position="208"/>
    </location>
</feature>
<accession>A0ABT1P7X9</accession>
<feature type="transmembrane region" description="Helical" evidence="7">
    <location>
        <begin position="460"/>
        <end position="483"/>
    </location>
</feature>
<dbReference type="InterPro" id="IPR001734">
    <property type="entry name" value="Na/solute_symporter"/>
</dbReference>
<evidence type="ECO:0000256" key="4">
    <source>
        <dbReference type="ARBA" id="ARBA00022692"/>
    </source>
</evidence>
<evidence type="ECO:0000256" key="7">
    <source>
        <dbReference type="SAM" id="Phobius"/>
    </source>
</evidence>
<keyword evidence="6 7" id="KW-0472">Membrane</keyword>
<reference evidence="8 9" key="1">
    <citation type="submission" date="2022-06" db="EMBL/GenBank/DDBJ databases">
        <title>Draft genome sequence of type strain Streptomyces rubrisoli DSM 42083.</title>
        <authorList>
            <person name="Duangmal K."/>
            <person name="Klaysubun C."/>
        </authorList>
    </citation>
    <scope>NUCLEOTIDE SEQUENCE [LARGE SCALE GENOMIC DNA]</scope>
    <source>
        <strain evidence="8 9">DSM 42083</strain>
    </source>
</reference>
<evidence type="ECO:0000256" key="2">
    <source>
        <dbReference type="ARBA" id="ARBA00006434"/>
    </source>
</evidence>
<keyword evidence="3" id="KW-0813">Transport</keyword>
<dbReference type="PANTHER" id="PTHR48086:SF8">
    <property type="entry name" value="MONOCARBOXYLIC ACID PERMEASE"/>
    <property type="match status" value="1"/>
</dbReference>
<keyword evidence="9" id="KW-1185">Reference proteome</keyword>
<evidence type="ECO:0000256" key="6">
    <source>
        <dbReference type="ARBA" id="ARBA00023136"/>
    </source>
</evidence>
<evidence type="ECO:0000256" key="3">
    <source>
        <dbReference type="ARBA" id="ARBA00022448"/>
    </source>
</evidence>
<organism evidence="8 9">
    <name type="scientific">Streptantibioticus rubrisoli</name>
    <dbReference type="NCBI Taxonomy" id="1387313"/>
    <lineage>
        <taxon>Bacteria</taxon>
        <taxon>Bacillati</taxon>
        <taxon>Actinomycetota</taxon>
        <taxon>Actinomycetes</taxon>
        <taxon>Kitasatosporales</taxon>
        <taxon>Streptomycetaceae</taxon>
        <taxon>Streptantibioticus</taxon>
    </lineage>
</organism>
<dbReference type="PROSITE" id="PS50283">
    <property type="entry name" value="NA_SOLUT_SYMP_3"/>
    <property type="match status" value="1"/>
</dbReference>
<comment type="subcellular location">
    <subcellularLocation>
        <location evidence="1">Membrane</location>
        <topology evidence="1">Multi-pass membrane protein</topology>
    </subcellularLocation>
</comment>
<feature type="transmembrane region" description="Helical" evidence="7">
    <location>
        <begin position="238"/>
        <end position="256"/>
    </location>
</feature>
<dbReference type="InterPro" id="IPR050277">
    <property type="entry name" value="Sodium:Solute_Symporter"/>
</dbReference>
<dbReference type="InterPro" id="IPR038377">
    <property type="entry name" value="Na/Glc_symporter_sf"/>
</dbReference>
<evidence type="ECO:0000313" key="8">
    <source>
        <dbReference type="EMBL" id="MCQ4041468.1"/>
    </source>
</evidence>
<dbReference type="Gene3D" id="1.20.1730.10">
    <property type="entry name" value="Sodium/glucose cotransporter"/>
    <property type="match status" value="1"/>
</dbReference>
<feature type="transmembrane region" description="Helical" evidence="7">
    <location>
        <begin position="276"/>
        <end position="301"/>
    </location>
</feature>
<dbReference type="EMBL" id="JANFNH010000003">
    <property type="protein sequence ID" value="MCQ4041468.1"/>
    <property type="molecule type" value="Genomic_DNA"/>
</dbReference>
<protein>
    <submittedName>
        <fullName evidence="8">Sodium:solute symporter</fullName>
    </submittedName>
</protein>
<evidence type="ECO:0000256" key="5">
    <source>
        <dbReference type="ARBA" id="ARBA00022989"/>
    </source>
</evidence>
<evidence type="ECO:0000256" key="1">
    <source>
        <dbReference type="ARBA" id="ARBA00004141"/>
    </source>
</evidence>
<keyword evidence="5 7" id="KW-1133">Transmembrane helix</keyword>
<feature type="transmembrane region" description="Helical" evidence="7">
    <location>
        <begin position="428"/>
        <end position="453"/>
    </location>
</feature>
<comment type="similarity">
    <text evidence="2">Belongs to the sodium:solute symporter (SSF) (TC 2.A.21) family.</text>
</comment>
<keyword evidence="4 7" id="KW-0812">Transmembrane</keyword>
<feature type="transmembrane region" description="Helical" evidence="7">
    <location>
        <begin position="322"/>
        <end position="351"/>
    </location>
</feature>
<evidence type="ECO:0000313" key="9">
    <source>
        <dbReference type="Proteomes" id="UP001206206"/>
    </source>
</evidence>
<feature type="transmembrane region" description="Helical" evidence="7">
    <location>
        <begin position="44"/>
        <end position="63"/>
    </location>
</feature>
<comment type="caution">
    <text evidence="8">The sequence shown here is derived from an EMBL/GenBank/DDBJ whole genome shotgun (WGS) entry which is preliminary data.</text>
</comment>
<feature type="transmembrane region" description="Helical" evidence="7">
    <location>
        <begin position="159"/>
        <end position="176"/>
    </location>
</feature>
<dbReference type="Proteomes" id="UP001206206">
    <property type="component" value="Unassembled WGS sequence"/>
</dbReference>
<gene>
    <name evidence="8" type="ORF">NON19_05360</name>
</gene>
<feature type="transmembrane region" description="Helical" evidence="7">
    <location>
        <begin position="117"/>
        <end position="138"/>
    </location>
</feature>
<feature type="transmembrane region" description="Helical" evidence="7">
    <location>
        <begin position="75"/>
        <end position="97"/>
    </location>
</feature>
<feature type="transmembrane region" description="Helical" evidence="7">
    <location>
        <begin position="402"/>
        <end position="422"/>
    </location>
</feature>